<dbReference type="AlphaFoldDB" id="A0A6A6BVJ6"/>
<dbReference type="Proteomes" id="UP000799438">
    <property type="component" value="Unassembled WGS sequence"/>
</dbReference>
<feature type="region of interest" description="Disordered" evidence="4">
    <location>
        <begin position="290"/>
        <end position="386"/>
    </location>
</feature>
<evidence type="ECO:0000256" key="2">
    <source>
        <dbReference type="ARBA" id="ARBA00007643"/>
    </source>
</evidence>
<dbReference type="PANTHER" id="PTHR13486">
    <property type="entry name" value="TELOMERE LENGTH AND SILENCING PROTEIN 1 TLS1 FAMILY MEMBER"/>
    <property type="match status" value="1"/>
</dbReference>
<comment type="similarity">
    <text evidence="2">Belongs to the TLS1 family.</text>
</comment>
<proteinExistence type="inferred from homology"/>
<accession>A0A6A6BVJ6</accession>
<sequence length="386" mass="42777">MAGEPDVKFRQRKRPKFMRKRLHSDDEAESASATPSDSASAPAPTSVSADVETSLALAEARRWRKQHDEKIRARKGITGTVSSKRNNALRGEPEEQEQAPEMKLAKEFVPQTGMVKDVVDKHMMEYIDRVLAESRNGATAARKQDNDATTTTTTTTAAPATTMTTTTAAPKAPAESYSLLPRERAPAGAGKLEEVDLGPDATRRNIEATEAAMRALRGEPPEEIPWDKQGMVGAFREGGAENPSWRKRKRNQYDDARRNMENSKRDELVEQVLRENRVFGYFHSVAYYSTTYDTSGKPDKEPNPNEPKPDEADDDRLVEQFRREYLDSQMSRARAPPAPSSSTTAFGAAGRGDDKPRGPKLGGSRSARAAMRAAEEKKDRLGGRKR</sequence>
<gene>
    <name evidence="5" type="ORF">K452DRAFT_354778</name>
</gene>
<feature type="compositionally biased region" description="Basic and acidic residues" evidence="4">
    <location>
        <begin position="296"/>
        <end position="326"/>
    </location>
</feature>
<keyword evidence="3" id="KW-0539">Nucleus</keyword>
<feature type="compositionally biased region" description="Low complexity" evidence="4">
    <location>
        <begin position="30"/>
        <end position="51"/>
    </location>
</feature>
<comment type="subcellular location">
    <subcellularLocation>
        <location evidence="1">Nucleus</location>
    </subcellularLocation>
</comment>
<dbReference type="OrthoDB" id="5627at2759"/>
<evidence type="ECO:0000313" key="6">
    <source>
        <dbReference type="Proteomes" id="UP000799438"/>
    </source>
</evidence>
<feature type="compositionally biased region" description="Basic and acidic residues" evidence="4">
    <location>
        <begin position="373"/>
        <end position="386"/>
    </location>
</feature>
<dbReference type="GeneID" id="54303414"/>
<evidence type="ECO:0000313" key="5">
    <source>
        <dbReference type="EMBL" id="KAF2147363.1"/>
    </source>
</evidence>
<feature type="region of interest" description="Disordered" evidence="4">
    <location>
        <begin position="1"/>
        <end position="100"/>
    </location>
</feature>
<dbReference type="PANTHER" id="PTHR13486:SF2">
    <property type="entry name" value="SPLICING FACTOR C9ORF78"/>
    <property type="match status" value="1"/>
</dbReference>
<keyword evidence="6" id="KW-1185">Reference proteome</keyword>
<dbReference type="EMBL" id="ML995474">
    <property type="protein sequence ID" value="KAF2147363.1"/>
    <property type="molecule type" value="Genomic_DNA"/>
</dbReference>
<dbReference type="GO" id="GO:0005681">
    <property type="term" value="C:spliceosomal complex"/>
    <property type="evidence" value="ECO:0007669"/>
    <property type="project" value="TreeGrafter"/>
</dbReference>
<feature type="compositionally biased region" description="Low complexity" evidence="4">
    <location>
        <begin position="332"/>
        <end position="348"/>
    </location>
</feature>
<dbReference type="RefSeq" id="XP_033403071.1">
    <property type="nucleotide sequence ID" value="XM_033545908.1"/>
</dbReference>
<dbReference type="Pfam" id="PF07052">
    <property type="entry name" value="Hep_59"/>
    <property type="match status" value="1"/>
</dbReference>
<dbReference type="InterPro" id="IPR010756">
    <property type="entry name" value="Tls1-like"/>
</dbReference>
<feature type="compositionally biased region" description="Basic and acidic residues" evidence="4">
    <location>
        <begin position="251"/>
        <end position="265"/>
    </location>
</feature>
<evidence type="ECO:0000256" key="1">
    <source>
        <dbReference type="ARBA" id="ARBA00004123"/>
    </source>
</evidence>
<dbReference type="GO" id="GO:0000398">
    <property type="term" value="P:mRNA splicing, via spliceosome"/>
    <property type="evidence" value="ECO:0007669"/>
    <property type="project" value="TreeGrafter"/>
</dbReference>
<evidence type="ECO:0000256" key="4">
    <source>
        <dbReference type="SAM" id="MobiDB-lite"/>
    </source>
</evidence>
<feature type="region of interest" description="Disordered" evidence="4">
    <location>
        <begin position="234"/>
        <end position="265"/>
    </location>
</feature>
<feature type="compositionally biased region" description="Low complexity" evidence="4">
    <location>
        <begin position="148"/>
        <end position="174"/>
    </location>
</feature>
<evidence type="ECO:0000256" key="3">
    <source>
        <dbReference type="ARBA" id="ARBA00023242"/>
    </source>
</evidence>
<protein>
    <recommendedName>
        <fullName evidence="7">Hepatocellular carcinoma-associated antigen 59-domain-containing protein</fullName>
    </recommendedName>
</protein>
<feature type="region of interest" description="Disordered" evidence="4">
    <location>
        <begin position="136"/>
        <end position="175"/>
    </location>
</feature>
<reference evidence="5" key="1">
    <citation type="journal article" date="2020" name="Stud. Mycol.">
        <title>101 Dothideomycetes genomes: a test case for predicting lifestyles and emergence of pathogens.</title>
        <authorList>
            <person name="Haridas S."/>
            <person name="Albert R."/>
            <person name="Binder M."/>
            <person name="Bloem J."/>
            <person name="Labutti K."/>
            <person name="Salamov A."/>
            <person name="Andreopoulos B."/>
            <person name="Baker S."/>
            <person name="Barry K."/>
            <person name="Bills G."/>
            <person name="Bluhm B."/>
            <person name="Cannon C."/>
            <person name="Castanera R."/>
            <person name="Culley D."/>
            <person name="Daum C."/>
            <person name="Ezra D."/>
            <person name="Gonzalez J."/>
            <person name="Henrissat B."/>
            <person name="Kuo A."/>
            <person name="Liang C."/>
            <person name="Lipzen A."/>
            <person name="Lutzoni F."/>
            <person name="Magnuson J."/>
            <person name="Mondo S."/>
            <person name="Nolan M."/>
            <person name="Ohm R."/>
            <person name="Pangilinan J."/>
            <person name="Park H.-J."/>
            <person name="Ramirez L."/>
            <person name="Alfaro M."/>
            <person name="Sun H."/>
            <person name="Tritt A."/>
            <person name="Yoshinaga Y."/>
            <person name="Zwiers L.-H."/>
            <person name="Turgeon B."/>
            <person name="Goodwin S."/>
            <person name="Spatafora J."/>
            <person name="Crous P."/>
            <person name="Grigoriev I."/>
        </authorList>
    </citation>
    <scope>NUCLEOTIDE SEQUENCE</scope>
    <source>
        <strain evidence="5">CBS 121167</strain>
    </source>
</reference>
<name>A0A6A6BVJ6_9PEZI</name>
<organism evidence="5 6">
    <name type="scientific">Aplosporella prunicola CBS 121167</name>
    <dbReference type="NCBI Taxonomy" id="1176127"/>
    <lineage>
        <taxon>Eukaryota</taxon>
        <taxon>Fungi</taxon>
        <taxon>Dikarya</taxon>
        <taxon>Ascomycota</taxon>
        <taxon>Pezizomycotina</taxon>
        <taxon>Dothideomycetes</taxon>
        <taxon>Dothideomycetes incertae sedis</taxon>
        <taxon>Botryosphaeriales</taxon>
        <taxon>Aplosporellaceae</taxon>
        <taxon>Aplosporella</taxon>
    </lineage>
</organism>
<evidence type="ECO:0008006" key="7">
    <source>
        <dbReference type="Google" id="ProtNLM"/>
    </source>
</evidence>
<feature type="compositionally biased region" description="Basic residues" evidence="4">
    <location>
        <begin position="10"/>
        <end position="22"/>
    </location>
</feature>